<gene>
    <name evidence="6" type="ORF">ENS59_06800</name>
</gene>
<dbReference type="InterPro" id="IPR050764">
    <property type="entry name" value="CbbQ/NirQ/NorQ/GpvN"/>
</dbReference>
<name>A0A7C3IJ76_9SPIR</name>
<reference evidence="6" key="1">
    <citation type="journal article" date="2020" name="mSystems">
        <title>Genome- and Community-Level Interaction Insights into Carbon Utilization and Element Cycling Functions of Hydrothermarchaeota in Hydrothermal Sediment.</title>
        <authorList>
            <person name="Zhou Z."/>
            <person name="Liu Y."/>
            <person name="Xu W."/>
            <person name="Pan J."/>
            <person name="Luo Z.H."/>
            <person name="Li M."/>
        </authorList>
    </citation>
    <scope>NUCLEOTIDE SEQUENCE [LARGE SCALE GENOMIC DNA]</scope>
    <source>
        <strain evidence="6">SpSt-503</strain>
    </source>
</reference>
<dbReference type="PIRSF" id="PIRSF002849">
    <property type="entry name" value="AAA_ATPase_chaperone_MoxR_prd"/>
    <property type="match status" value="1"/>
</dbReference>
<dbReference type="AlphaFoldDB" id="A0A7C3IJ76"/>
<feature type="domain" description="ATPase AAA-3" evidence="4">
    <location>
        <begin position="39"/>
        <end position="169"/>
    </location>
</feature>
<accession>A0A7C3IJ76</accession>
<keyword evidence="2" id="KW-0067">ATP-binding</keyword>
<dbReference type="GO" id="GO:0016887">
    <property type="term" value="F:ATP hydrolysis activity"/>
    <property type="evidence" value="ECO:0007669"/>
    <property type="project" value="InterPro"/>
</dbReference>
<protein>
    <submittedName>
        <fullName evidence="6">MoxR family ATPase</fullName>
    </submittedName>
</protein>
<evidence type="ECO:0000256" key="2">
    <source>
        <dbReference type="ARBA" id="ARBA00022840"/>
    </source>
</evidence>
<dbReference type="FunFam" id="3.40.50.300:FF:000640">
    <property type="entry name" value="MoxR family ATPase"/>
    <property type="match status" value="1"/>
</dbReference>
<evidence type="ECO:0000256" key="1">
    <source>
        <dbReference type="ARBA" id="ARBA00022741"/>
    </source>
</evidence>
<comment type="caution">
    <text evidence="6">The sequence shown here is derived from an EMBL/GenBank/DDBJ whole genome shotgun (WGS) entry which is preliminary data.</text>
</comment>
<feature type="domain" description="ChlI/MoxR AAA lid" evidence="5">
    <location>
        <begin position="233"/>
        <end position="304"/>
    </location>
</feature>
<dbReference type="InterPro" id="IPR041628">
    <property type="entry name" value="ChlI/MoxR_AAA_lid"/>
</dbReference>
<evidence type="ECO:0000259" key="5">
    <source>
        <dbReference type="Pfam" id="PF17863"/>
    </source>
</evidence>
<dbReference type="SUPFAM" id="SSF52540">
    <property type="entry name" value="P-loop containing nucleoside triphosphate hydrolases"/>
    <property type="match status" value="1"/>
</dbReference>
<comment type="similarity">
    <text evidence="3">Belongs to the MoxR family.</text>
</comment>
<dbReference type="Pfam" id="PF07726">
    <property type="entry name" value="AAA_3"/>
    <property type="match status" value="1"/>
</dbReference>
<dbReference type="InterPro" id="IPR027417">
    <property type="entry name" value="P-loop_NTPase"/>
</dbReference>
<dbReference type="InterPro" id="IPR011703">
    <property type="entry name" value="ATPase_AAA-3"/>
</dbReference>
<dbReference type="PANTHER" id="PTHR42759:SF5">
    <property type="entry name" value="METHANOL DEHYDROGENASE REGULATOR"/>
    <property type="match status" value="1"/>
</dbReference>
<evidence type="ECO:0000259" key="4">
    <source>
        <dbReference type="Pfam" id="PF07726"/>
    </source>
</evidence>
<dbReference type="Gene3D" id="1.10.8.80">
    <property type="entry name" value="Magnesium chelatase subunit I, C-Terminal domain"/>
    <property type="match status" value="1"/>
</dbReference>
<sequence length="318" mass="35468">MQKTIQQWAEDITSGVETVFYGKQRVIRKLLCALLSRGHVLLEDVPGTGKTILARAMANTLGTQFKRLQCTPDLLPADVLGVTIWSAEQQKFLFRQGPIMTNMLLVDEINRATPRTQAALLEAMAERQISIDGRRIQLPDPFFLIATENPVEFEGTFPLPEAQKDRFILSLSIGYPDRAAEAVMLESQRQISHPVDTLKPLTQVDEILALQEEVTKIHVDSALRDYMLALVTASRNHPSVRLGVSPRGSLALYRASQAWAAMEGRSYVIPEDIKGLVADVFRKRLILHPESIIKNISVDRIIESIVDSVPVPVIKEGV</sequence>
<proteinExistence type="inferred from homology"/>
<keyword evidence="1" id="KW-0547">Nucleotide-binding</keyword>
<dbReference type="EMBL" id="DSVL01000210">
    <property type="protein sequence ID" value="HFH29207.1"/>
    <property type="molecule type" value="Genomic_DNA"/>
</dbReference>
<dbReference type="Pfam" id="PF17863">
    <property type="entry name" value="AAA_lid_2"/>
    <property type="match status" value="1"/>
</dbReference>
<dbReference type="GO" id="GO:0005524">
    <property type="term" value="F:ATP binding"/>
    <property type="evidence" value="ECO:0007669"/>
    <property type="project" value="UniProtKB-KW"/>
</dbReference>
<evidence type="ECO:0000313" key="6">
    <source>
        <dbReference type="EMBL" id="HFH29207.1"/>
    </source>
</evidence>
<evidence type="ECO:0000256" key="3">
    <source>
        <dbReference type="ARBA" id="ARBA00061607"/>
    </source>
</evidence>
<dbReference type="Gene3D" id="3.40.50.300">
    <property type="entry name" value="P-loop containing nucleotide triphosphate hydrolases"/>
    <property type="match status" value="1"/>
</dbReference>
<organism evidence="6">
    <name type="scientific">Gracilinema caldarium</name>
    <dbReference type="NCBI Taxonomy" id="215591"/>
    <lineage>
        <taxon>Bacteria</taxon>
        <taxon>Pseudomonadati</taxon>
        <taxon>Spirochaetota</taxon>
        <taxon>Spirochaetia</taxon>
        <taxon>Spirochaetales</taxon>
        <taxon>Breznakiellaceae</taxon>
        <taxon>Gracilinema</taxon>
    </lineage>
</organism>
<dbReference type="CDD" id="cd00009">
    <property type="entry name" value="AAA"/>
    <property type="match status" value="1"/>
</dbReference>
<dbReference type="PANTHER" id="PTHR42759">
    <property type="entry name" value="MOXR FAMILY PROTEIN"/>
    <property type="match status" value="1"/>
</dbReference>